<comment type="subunit">
    <text evidence="2">Monomer. Interacts with PqqE.</text>
</comment>
<dbReference type="OrthoDB" id="7995890at2"/>
<keyword evidence="3" id="KW-0884">PQQ biosynthesis</keyword>
<dbReference type="InterPro" id="IPR022479">
    <property type="entry name" value="PqqD_bac"/>
</dbReference>
<sequence length="90" mass="9918">MSPADIPALPRGVRLHWDRVRETWVLLAPERTVTLDTVAHAILSELDGIRSFGEITAALAAKYNAPQEQIAADSAGFLGALHTRRFLDLR</sequence>
<keyword evidence="5" id="KW-1185">Reference proteome</keyword>
<dbReference type="GO" id="GO:0018189">
    <property type="term" value="P:pyrroloquinoline quinone biosynthetic process"/>
    <property type="evidence" value="ECO:0007669"/>
    <property type="project" value="UniProtKB-UniPathway"/>
</dbReference>
<dbReference type="InterPro" id="IPR041881">
    <property type="entry name" value="PqqD_sf"/>
</dbReference>
<organism evidence="4 5">
    <name type="scientific">Salipiger abyssi</name>
    <dbReference type="NCBI Taxonomy" id="1250539"/>
    <lineage>
        <taxon>Bacteria</taxon>
        <taxon>Pseudomonadati</taxon>
        <taxon>Pseudomonadota</taxon>
        <taxon>Alphaproteobacteria</taxon>
        <taxon>Rhodobacterales</taxon>
        <taxon>Roseobacteraceae</taxon>
        <taxon>Salipiger</taxon>
    </lineage>
</organism>
<evidence type="ECO:0000313" key="4">
    <source>
        <dbReference type="EMBL" id="APZ50641.1"/>
    </source>
</evidence>
<evidence type="ECO:0000256" key="1">
    <source>
        <dbReference type="ARBA" id="ARBA00004886"/>
    </source>
</evidence>
<dbReference type="Proteomes" id="UP000187059">
    <property type="component" value="Plasmid pPABY2"/>
</dbReference>
<dbReference type="UniPathway" id="UPA00539"/>
<evidence type="ECO:0000256" key="2">
    <source>
        <dbReference type="ARBA" id="ARBA00011741"/>
    </source>
</evidence>
<keyword evidence="4" id="KW-0614">Plasmid</keyword>
<dbReference type="InterPro" id="IPR008792">
    <property type="entry name" value="PQQD"/>
</dbReference>
<geneLocation type="plasmid" evidence="5">
    <name>ppaby2</name>
</geneLocation>
<evidence type="ECO:0000256" key="3">
    <source>
        <dbReference type="ARBA" id="ARBA00022905"/>
    </source>
</evidence>
<protein>
    <submittedName>
        <fullName evidence="4">Pyrroloquinoline quinone biosynthesis protein D</fullName>
    </submittedName>
</protein>
<dbReference type="Pfam" id="PF05402">
    <property type="entry name" value="PqqD"/>
    <property type="match status" value="1"/>
</dbReference>
<dbReference type="EMBL" id="CP015090">
    <property type="protein sequence ID" value="APZ50641.1"/>
    <property type="molecule type" value="Genomic_DNA"/>
</dbReference>
<dbReference type="GO" id="GO:0048038">
    <property type="term" value="F:quinone binding"/>
    <property type="evidence" value="ECO:0007669"/>
    <property type="project" value="InterPro"/>
</dbReference>
<accession>A0A1P8UML0</accession>
<name>A0A1P8UML0_9RHOB</name>
<dbReference type="AlphaFoldDB" id="A0A1P8UML0"/>
<proteinExistence type="predicted"/>
<gene>
    <name evidence="4" type="ORF">Ga0080574_TMP307</name>
</gene>
<reference evidence="4 5" key="1">
    <citation type="submission" date="2016-04" db="EMBL/GenBank/DDBJ databases">
        <title>Deep-sea bacteria in the southern Pacific.</title>
        <authorList>
            <person name="Tang K."/>
        </authorList>
    </citation>
    <scope>NUCLEOTIDE SEQUENCE [LARGE SCALE GENOMIC DNA]</scope>
    <source>
        <strain evidence="4 5">JLT2014</strain>
        <plasmid evidence="5">ppaby2</plasmid>
    </source>
</reference>
<evidence type="ECO:0000313" key="5">
    <source>
        <dbReference type="Proteomes" id="UP000187059"/>
    </source>
</evidence>
<dbReference type="RefSeq" id="WP_076694509.1">
    <property type="nucleotide sequence ID" value="NZ_CP015090.1"/>
</dbReference>
<dbReference type="NCBIfam" id="TIGR03859">
    <property type="entry name" value="PQQ_PqqD"/>
    <property type="match status" value="1"/>
</dbReference>
<comment type="pathway">
    <text evidence="1">Cofactor biosynthesis; pyrroloquinoline quinone biosynthesis.</text>
</comment>
<dbReference type="KEGG" id="paby:Ga0080574_TMP307"/>
<dbReference type="Gene3D" id="1.10.10.1150">
    <property type="entry name" value="Coenzyme PQQ synthesis protein D (PqqD)"/>
    <property type="match status" value="1"/>
</dbReference>